<organism evidence="1">
    <name type="scientific">Picea sitchensis</name>
    <name type="common">Sitka spruce</name>
    <name type="synonym">Pinus sitchensis</name>
    <dbReference type="NCBI Taxonomy" id="3332"/>
    <lineage>
        <taxon>Eukaryota</taxon>
        <taxon>Viridiplantae</taxon>
        <taxon>Streptophyta</taxon>
        <taxon>Embryophyta</taxon>
        <taxon>Tracheophyta</taxon>
        <taxon>Spermatophyta</taxon>
        <taxon>Pinopsida</taxon>
        <taxon>Pinidae</taxon>
        <taxon>Conifers I</taxon>
        <taxon>Pinales</taxon>
        <taxon>Pinaceae</taxon>
        <taxon>Picea</taxon>
    </lineage>
</organism>
<reference evidence="1" key="1">
    <citation type="submission" date="2010-04" db="EMBL/GenBank/DDBJ databases">
        <authorList>
            <person name="Reid K.E."/>
            <person name="Liao N."/>
            <person name="Chan S."/>
            <person name="Docking R."/>
            <person name="Taylor G."/>
            <person name="Moore R."/>
            <person name="Mayo M."/>
            <person name="Munro S."/>
            <person name="King J."/>
            <person name="Yanchuk A."/>
            <person name="Holt R."/>
            <person name="Jones S."/>
            <person name="Marra M."/>
            <person name="Ritland C.E."/>
            <person name="Ritland K."/>
            <person name="Bohlmann J."/>
        </authorList>
    </citation>
    <scope>NUCLEOTIDE SEQUENCE</scope>
    <source>
        <tissue evidence="1">Bud</tissue>
    </source>
</reference>
<name>D5ACS8_PICSI</name>
<sequence length="145" mass="16915">MSKDIYSFWRSSAGRINNHHQKNSPWKRAKHCTRFIWKMHAKGSYCKWIYELLTLARISTLSCILGSIYNILPHIVTRQPSKLKLYIRCIQGIDSAGTQDISSNVEHSSMVCYGSWRFQNQGVLLSYHLTLRSEVLFALCENFHF</sequence>
<evidence type="ECO:0000313" key="1">
    <source>
        <dbReference type="EMBL" id="ADE77347.1"/>
    </source>
</evidence>
<dbReference type="AlphaFoldDB" id="D5ACS8"/>
<protein>
    <submittedName>
        <fullName evidence="1">Uncharacterized protein</fullName>
    </submittedName>
</protein>
<proteinExistence type="evidence at transcript level"/>
<accession>D5ACS8</accession>
<dbReference type="EMBL" id="BT124069">
    <property type="protein sequence ID" value="ADE77347.1"/>
    <property type="molecule type" value="mRNA"/>
</dbReference>